<dbReference type="PANTHER" id="PTHR22911">
    <property type="entry name" value="ACYL-MALONYL CONDENSING ENZYME-RELATED"/>
    <property type="match status" value="1"/>
</dbReference>
<dbReference type="RefSeq" id="WP_354695576.1">
    <property type="nucleotide sequence ID" value="NZ_JAZHOG010000007.1"/>
</dbReference>
<dbReference type="InterPro" id="IPR037185">
    <property type="entry name" value="EmrE-like"/>
</dbReference>
<feature type="transmembrane region" description="Helical" evidence="1">
    <location>
        <begin position="68"/>
        <end position="87"/>
    </location>
</feature>
<sequence length="298" mass="32065">MSRVAQHSGRAIALMMAGVCMLALMDVAFKLLVAHYSSMQVVFLRCAVSAAVFFVWILVTGRQQFKTAYPLGHLIRGIIGLGMLYTVGECFRELHLPDAYAIFFAAPLLITLLAGPVLGEPAGPLRILAAMAGFSGVLLVLKPTGAGWISYGGVMGLLAVVCYAATVMLLRRIGEKDNSVTIAFWFTALIGVGSAFVAIPGWRDVAAEHWTLVAVLGVSGTLGQVALTAAFRRAPVAVLAPFDYTHMIWAVIYSYLIWGFLPTGRTWVGASIVVASGLFVLYREQRAKRRAREAIGKA</sequence>
<feature type="transmembrane region" description="Helical" evidence="1">
    <location>
        <begin position="182"/>
        <end position="203"/>
    </location>
</feature>
<feature type="transmembrane region" description="Helical" evidence="1">
    <location>
        <begin position="125"/>
        <end position="142"/>
    </location>
</feature>
<dbReference type="AlphaFoldDB" id="A0AAW9R9L4"/>
<dbReference type="EMBL" id="JAZHOG010000007">
    <property type="protein sequence ID" value="MEJ8568255.1"/>
    <property type="molecule type" value="Genomic_DNA"/>
</dbReference>
<dbReference type="Proteomes" id="UP001359886">
    <property type="component" value="Unassembled WGS sequence"/>
</dbReference>
<name>A0AAW9R9L4_9GAMM</name>
<accession>A0AAW9R9L4</accession>
<dbReference type="SUPFAM" id="SSF103481">
    <property type="entry name" value="Multidrug resistance efflux transporter EmrE"/>
    <property type="match status" value="2"/>
</dbReference>
<evidence type="ECO:0000313" key="4">
    <source>
        <dbReference type="Proteomes" id="UP001359886"/>
    </source>
</evidence>
<gene>
    <name evidence="3" type="ORF">V3330_11515</name>
</gene>
<evidence type="ECO:0000256" key="1">
    <source>
        <dbReference type="SAM" id="Phobius"/>
    </source>
</evidence>
<feature type="transmembrane region" description="Helical" evidence="1">
    <location>
        <begin position="148"/>
        <end position="170"/>
    </location>
</feature>
<reference evidence="3 4" key="1">
    <citation type="submission" date="2024-02" db="EMBL/GenBank/DDBJ databases">
        <title>A novel Wenzhouxiangellaceae bacterium, isolated from coastal sediments.</title>
        <authorList>
            <person name="Du Z.-J."/>
            <person name="Ye Y.-Q."/>
            <person name="Zhang X.-Y."/>
        </authorList>
    </citation>
    <scope>NUCLEOTIDE SEQUENCE [LARGE SCALE GENOMIC DNA]</scope>
    <source>
        <strain evidence="3 4">CH-27</strain>
    </source>
</reference>
<organism evidence="3 4">
    <name type="scientific">Elongatibacter sediminis</name>
    <dbReference type="NCBI Taxonomy" id="3119006"/>
    <lineage>
        <taxon>Bacteria</taxon>
        <taxon>Pseudomonadati</taxon>
        <taxon>Pseudomonadota</taxon>
        <taxon>Gammaproteobacteria</taxon>
        <taxon>Chromatiales</taxon>
        <taxon>Wenzhouxiangellaceae</taxon>
        <taxon>Elongatibacter</taxon>
    </lineage>
</organism>
<feature type="transmembrane region" description="Helical" evidence="1">
    <location>
        <begin position="42"/>
        <end position="61"/>
    </location>
</feature>
<dbReference type="Pfam" id="PF00892">
    <property type="entry name" value="EamA"/>
    <property type="match status" value="2"/>
</dbReference>
<feature type="transmembrane region" description="Helical" evidence="1">
    <location>
        <begin position="209"/>
        <end position="231"/>
    </location>
</feature>
<proteinExistence type="predicted"/>
<keyword evidence="1" id="KW-1133">Transmembrane helix</keyword>
<protein>
    <submittedName>
        <fullName evidence="3">DMT family transporter</fullName>
    </submittedName>
</protein>
<keyword evidence="1" id="KW-0812">Transmembrane</keyword>
<evidence type="ECO:0000259" key="2">
    <source>
        <dbReference type="Pfam" id="PF00892"/>
    </source>
</evidence>
<feature type="domain" description="EamA" evidence="2">
    <location>
        <begin position="11"/>
        <end position="141"/>
    </location>
</feature>
<keyword evidence="4" id="KW-1185">Reference proteome</keyword>
<evidence type="ECO:0000313" key="3">
    <source>
        <dbReference type="EMBL" id="MEJ8568255.1"/>
    </source>
</evidence>
<dbReference type="InterPro" id="IPR000620">
    <property type="entry name" value="EamA_dom"/>
</dbReference>
<feature type="domain" description="EamA" evidence="2">
    <location>
        <begin position="152"/>
        <end position="281"/>
    </location>
</feature>
<feature type="transmembrane region" description="Helical" evidence="1">
    <location>
        <begin position="99"/>
        <end position="118"/>
    </location>
</feature>
<keyword evidence="1" id="KW-0472">Membrane</keyword>
<feature type="transmembrane region" description="Helical" evidence="1">
    <location>
        <begin position="264"/>
        <end position="282"/>
    </location>
</feature>
<dbReference type="GO" id="GO:0016020">
    <property type="term" value="C:membrane"/>
    <property type="evidence" value="ECO:0007669"/>
    <property type="project" value="InterPro"/>
</dbReference>
<dbReference type="PANTHER" id="PTHR22911:SF103">
    <property type="entry name" value="BLR2811 PROTEIN"/>
    <property type="match status" value="1"/>
</dbReference>
<feature type="transmembrane region" description="Helical" evidence="1">
    <location>
        <begin position="12"/>
        <end position="36"/>
    </location>
</feature>
<comment type="caution">
    <text evidence="3">The sequence shown here is derived from an EMBL/GenBank/DDBJ whole genome shotgun (WGS) entry which is preliminary data.</text>
</comment>